<dbReference type="Proteomes" id="UP000008744">
    <property type="component" value="Unassembled WGS sequence"/>
</dbReference>
<organism evidence="2">
    <name type="scientific">Drosophila persimilis</name>
    <name type="common">Fruit fly</name>
    <dbReference type="NCBI Taxonomy" id="7234"/>
    <lineage>
        <taxon>Eukaryota</taxon>
        <taxon>Metazoa</taxon>
        <taxon>Ecdysozoa</taxon>
        <taxon>Arthropoda</taxon>
        <taxon>Hexapoda</taxon>
        <taxon>Insecta</taxon>
        <taxon>Pterygota</taxon>
        <taxon>Neoptera</taxon>
        <taxon>Endopterygota</taxon>
        <taxon>Diptera</taxon>
        <taxon>Brachycera</taxon>
        <taxon>Muscomorpha</taxon>
        <taxon>Ephydroidea</taxon>
        <taxon>Drosophilidae</taxon>
        <taxon>Drosophila</taxon>
        <taxon>Sophophora</taxon>
    </lineage>
</organism>
<name>B4GV33_DROPE</name>
<reference evidence="1 2" key="1">
    <citation type="journal article" date="2007" name="Nature">
        <title>Evolution of genes and genomes on the Drosophila phylogeny.</title>
        <authorList>
            <consortium name="Drosophila 12 Genomes Consortium"/>
            <person name="Clark A.G."/>
            <person name="Eisen M.B."/>
            <person name="Smith D.R."/>
            <person name="Bergman C.M."/>
            <person name="Oliver B."/>
            <person name="Markow T.A."/>
            <person name="Kaufman T.C."/>
            <person name="Kellis M."/>
            <person name="Gelbart W."/>
            <person name="Iyer V.N."/>
            <person name="Pollard D.A."/>
            <person name="Sackton T.B."/>
            <person name="Larracuente A.M."/>
            <person name="Singh N.D."/>
            <person name="Abad J.P."/>
            <person name="Abt D.N."/>
            <person name="Adryan B."/>
            <person name="Aguade M."/>
            <person name="Akashi H."/>
            <person name="Anderson W.W."/>
            <person name="Aquadro C.F."/>
            <person name="Ardell D.H."/>
            <person name="Arguello R."/>
            <person name="Artieri C.G."/>
            <person name="Barbash D.A."/>
            <person name="Barker D."/>
            <person name="Barsanti P."/>
            <person name="Batterham P."/>
            <person name="Batzoglou S."/>
            <person name="Begun D."/>
            <person name="Bhutkar A."/>
            <person name="Blanco E."/>
            <person name="Bosak S.A."/>
            <person name="Bradley R.K."/>
            <person name="Brand A.D."/>
            <person name="Brent M.R."/>
            <person name="Brooks A.N."/>
            <person name="Brown R.H."/>
            <person name="Butlin R.K."/>
            <person name="Caggese C."/>
            <person name="Calvi B.R."/>
            <person name="Bernardo de Carvalho A."/>
            <person name="Caspi A."/>
            <person name="Castrezana S."/>
            <person name="Celniker S.E."/>
            <person name="Chang J.L."/>
            <person name="Chapple C."/>
            <person name="Chatterji S."/>
            <person name="Chinwalla A."/>
            <person name="Civetta A."/>
            <person name="Clifton S.W."/>
            <person name="Comeron J.M."/>
            <person name="Costello J.C."/>
            <person name="Coyne J.A."/>
            <person name="Daub J."/>
            <person name="David R.G."/>
            <person name="Delcher A.L."/>
            <person name="Delehaunty K."/>
            <person name="Do C.B."/>
            <person name="Ebling H."/>
            <person name="Edwards K."/>
            <person name="Eickbush T."/>
            <person name="Evans J.D."/>
            <person name="Filipski A."/>
            <person name="Findeiss S."/>
            <person name="Freyhult E."/>
            <person name="Fulton L."/>
            <person name="Fulton R."/>
            <person name="Garcia A.C."/>
            <person name="Gardiner A."/>
            <person name="Garfield D.A."/>
            <person name="Garvin B.E."/>
            <person name="Gibson G."/>
            <person name="Gilbert D."/>
            <person name="Gnerre S."/>
            <person name="Godfrey J."/>
            <person name="Good R."/>
            <person name="Gotea V."/>
            <person name="Gravely B."/>
            <person name="Greenberg A.J."/>
            <person name="Griffiths-Jones S."/>
            <person name="Gross S."/>
            <person name="Guigo R."/>
            <person name="Gustafson E.A."/>
            <person name="Haerty W."/>
            <person name="Hahn M.W."/>
            <person name="Halligan D.L."/>
            <person name="Halpern A.L."/>
            <person name="Halter G.M."/>
            <person name="Han M.V."/>
            <person name="Heger A."/>
            <person name="Hillier L."/>
            <person name="Hinrichs A.S."/>
            <person name="Holmes I."/>
            <person name="Hoskins R.A."/>
            <person name="Hubisz M.J."/>
            <person name="Hultmark D."/>
            <person name="Huntley M.A."/>
            <person name="Jaffe D.B."/>
            <person name="Jagadeeshan S."/>
            <person name="Jeck W.R."/>
            <person name="Johnson J."/>
            <person name="Jones C.D."/>
            <person name="Jordan W.C."/>
            <person name="Karpen G.H."/>
            <person name="Kataoka E."/>
            <person name="Keightley P.D."/>
            <person name="Kheradpour P."/>
            <person name="Kirkness E.F."/>
            <person name="Koerich L.B."/>
            <person name="Kristiansen K."/>
            <person name="Kudrna D."/>
            <person name="Kulathinal R.J."/>
            <person name="Kumar S."/>
            <person name="Kwok R."/>
            <person name="Lander E."/>
            <person name="Langley C.H."/>
            <person name="Lapoint R."/>
            <person name="Lazzaro B.P."/>
            <person name="Lee S.J."/>
            <person name="Levesque L."/>
            <person name="Li R."/>
            <person name="Lin C.F."/>
            <person name="Lin M.F."/>
            <person name="Lindblad-Toh K."/>
            <person name="Llopart A."/>
            <person name="Long M."/>
            <person name="Low L."/>
            <person name="Lozovsky E."/>
            <person name="Lu J."/>
            <person name="Luo M."/>
            <person name="Machado C.A."/>
            <person name="Makalowski W."/>
            <person name="Marzo M."/>
            <person name="Matsuda M."/>
            <person name="Matzkin L."/>
            <person name="McAllister B."/>
            <person name="McBride C.S."/>
            <person name="McKernan B."/>
            <person name="McKernan K."/>
            <person name="Mendez-Lago M."/>
            <person name="Minx P."/>
            <person name="Mollenhauer M.U."/>
            <person name="Montooth K."/>
            <person name="Mount S.M."/>
            <person name="Mu X."/>
            <person name="Myers E."/>
            <person name="Negre B."/>
            <person name="Newfeld S."/>
            <person name="Nielsen R."/>
            <person name="Noor M.A."/>
            <person name="O'Grady P."/>
            <person name="Pachter L."/>
            <person name="Papaceit M."/>
            <person name="Parisi M.J."/>
            <person name="Parisi M."/>
            <person name="Parts L."/>
            <person name="Pedersen J.S."/>
            <person name="Pesole G."/>
            <person name="Phillippy A.M."/>
            <person name="Ponting C.P."/>
            <person name="Pop M."/>
            <person name="Porcelli D."/>
            <person name="Powell J.R."/>
            <person name="Prohaska S."/>
            <person name="Pruitt K."/>
            <person name="Puig M."/>
            <person name="Quesneville H."/>
            <person name="Ram K.R."/>
            <person name="Rand D."/>
            <person name="Rasmussen M.D."/>
            <person name="Reed L.K."/>
            <person name="Reenan R."/>
            <person name="Reily A."/>
            <person name="Remington K.A."/>
            <person name="Rieger T.T."/>
            <person name="Ritchie M.G."/>
            <person name="Robin C."/>
            <person name="Rogers Y.H."/>
            <person name="Rohde C."/>
            <person name="Rozas J."/>
            <person name="Rubenfield M.J."/>
            <person name="Ruiz A."/>
            <person name="Russo S."/>
            <person name="Salzberg S.L."/>
            <person name="Sanchez-Gracia A."/>
            <person name="Saranga D.J."/>
            <person name="Sato H."/>
            <person name="Schaeffer S.W."/>
            <person name="Schatz M.C."/>
            <person name="Schlenke T."/>
            <person name="Schwartz R."/>
            <person name="Segarra C."/>
            <person name="Singh R.S."/>
            <person name="Sirot L."/>
            <person name="Sirota M."/>
            <person name="Sisneros N.B."/>
            <person name="Smith C.D."/>
            <person name="Smith T.F."/>
            <person name="Spieth J."/>
            <person name="Stage D.E."/>
            <person name="Stark A."/>
            <person name="Stephan W."/>
            <person name="Strausberg R.L."/>
            <person name="Strempel S."/>
            <person name="Sturgill D."/>
            <person name="Sutton G."/>
            <person name="Sutton G.G."/>
            <person name="Tao W."/>
            <person name="Teichmann S."/>
            <person name="Tobari Y.N."/>
            <person name="Tomimura Y."/>
            <person name="Tsolas J.M."/>
            <person name="Valente V.L."/>
            <person name="Venter E."/>
            <person name="Venter J.C."/>
            <person name="Vicario S."/>
            <person name="Vieira F.G."/>
            <person name="Vilella A.J."/>
            <person name="Villasante A."/>
            <person name="Walenz B."/>
            <person name="Wang J."/>
            <person name="Wasserman M."/>
            <person name="Watts T."/>
            <person name="Wilson D."/>
            <person name="Wilson R.K."/>
            <person name="Wing R.A."/>
            <person name="Wolfner M.F."/>
            <person name="Wong A."/>
            <person name="Wong G.K."/>
            <person name="Wu C.I."/>
            <person name="Wu G."/>
            <person name="Yamamoto D."/>
            <person name="Yang H.P."/>
            <person name="Yang S.P."/>
            <person name="Yorke J.A."/>
            <person name="Yoshida K."/>
            <person name="Zdobnov E."/>
            <person name="Zhang P."/>
            <person name="Zhang Y."/>
            <person name="Zimin A.V."/>
            <person name="Baldwin J."/>
            <person name="Abdouelleil A."/>
            <person name="Abdulkadir J."/>
            <person name="Abebe A."/>
            <person name="Abera B."/>
            <person name="Abreu J."/>
            <person name="Acer S.C."/>
            <person name="Aftuck L."/>
            <person name="Alexander A."/>
            <person name="An P."/>
            <person name="Anderson E."/>
            <person name="Anderson S."/>
            <person name="Arachi H."/>
            <person name="Azer M."/>
            <person name="Bachantsang P."/>
            <person name="Barry A."/>
            <person name="Bayul T."/>
            <person name="Berlin A."/>
            <person name="Bessette D."/>
            <person name="Bloom T."/>
            <person name="Blye J."/>
            <person name="Boguslavskiy L."/>
            <person name="Bonnet C."/>
            <person name="Boukhgalter B."/>
            <person name="Bourzgui I."/>
            <person name="Brown A."/>
            <person name="Cahill P."/>
            <person name="Channer S."/>
            <person name="Cheshatsang Y."/>
            <person name="Chuda L."/>
            <person name="Citroen M."/>
            <person name="Collymore A."/>
            <person name="Cooke P."/>
            <person name="Costello M."/>
            <person name="D'Aco K."/>
            <person name="Daza R."/>
            <person name="De Haan G."/>
            <person name="DeGray S."/>
            <person name="DeMaso C."/>
            <person name="Dhargay N."/>
            <person name="Dooley K."/>
            <person name="Dooley E."/>
            <person name="Doricent M."/>
            <person name="Dorje P."/>
            <person name="Dorjee K."/>
            <person name="Dupes A."/>
            <person name="Elong R."/>
            <person name="Falk J."/>
            <person name="Farina A."/>
            <person name="Faro S."/>
            <person name="Ferguson D."/>
            <person name="Fisher S."/>
            <person name="Foley C.D."/>
            <person name="Franke A."/>
            <person name="Friedrich D."/>
            <person name="Gadbois L."/>
            <person name="Gearin G."/>
            <person name="Gearin C.R."/>
            <person name="Giannoukos G."/>
            <person name="Goode T."/>
            <person name="Graham J."/>
            <person name="Grandbois E."/>
            <person name="Grewal S."/>
            <person name="Gyaltsen K."/>
            <person name="Hafez N."/>
            <person name="Hagos B."/>
            <person name="Hall J."/>
            <person name="Henson C."/>
            <person name="Hollinger A."/>
            <person name="Honan T."/>
            <person name="Huard M.D."/>
            <person name="Hughes L."/>
            <person name="Hurhula B."/>
            <person name="Husby M.E."/>
            <person name="Kamat A."/>
            <person name="Kanga B."/>
            <person name="Kashin S."/>
            <person name="Khazanovich D."/>
            <person name="Kisner P."/>
            <person name="Lance K."/>
            <person name="Lara M."/>
            <person name="Lee W."/>
            <person name="Lennon N."/>
            <person name="Letendre F."/>
            <person name="LeVine R."/>
            <person name="Lipovsky A."/>
            <person name="Liu X."/>
            <person name="Liu J."/>
            <person name="Liu S."/>
            <person name="Lokyitsang T."/>
            <person name="Lokyitsang Y."/>
            <person name="Lubonja R."/>
            <person name="Lui A."/>
            <person name="MacDonald P."/>
            <person name="Magnisalis V."/>
            <person name="Maru K."/>
            <person name="Matthews C."/>
            <person name="McCusker W."/>
            <person name="McDonough S."/>
            <person name="Mehta T."/>
            <person name="Meldrim J."/>
            <person name="Meneus L."/>
            <person name="Mihai O."/>
            <person name="Mihalev A."/>
            <person name="Mihova T."/>
            <person name="Mittelman R."/>
            <person name="Mlenga V."/>
            <person name="Montmayeur A."/>
            <person name="Mulrain L."/>
            <person name="Navidi A."/>
            <person name="Naylor J."/>
            <person name="Negash T."/>
            <person name="Nguyen T."/>
            <person name="Nguyen N."/>
            <person name="Nicol R."/>
            <person name="Norbu C."/>
            <person name="Norbu N."/>
            <person name="Novod N."/>
            <person name="O'Neill B."/>
            <person name="Osman S."/>
            <person name="Markiewicz E."/>
            <person name="Oyono O.L."/>
            <person name="Patti C."/>
            <person name="Phunkhang P."/>
            <person name="Pierre F."/>
            <person name="Priest M."/>
            <person name="Raghuraman S."/>
            <person name="Rege F."/>
            <person name="Reyes R."/>
            <person name="Rise C."/>
            <person name="Rogov P."/>
            <person name="Ross K."/>
            <person name="Ryan E."/>
            <person name="Settipalli S."/>
            <person name="Shea T."/>
            <person name="Sherpa N."/>
            <person name="Shi L."/>
            <person name="Shih D."/>
            <person name="Sparrow T."/>
            <person name="Spaulding J."/>
            <person name="Stalker J."/>
            <person name="Stange-Thomann N."/>
            <person name="Stavropoulos S."/>
            <person name="Stone C."/>
            <person name="Strader C."/>
            <person name="Tesfaye S."/>
            <person name="Thomson T."/>
            <person name="Thoulutsang Y."/>
            <person name="Thoulutsang D."/>
            <person name="Topham K."/>
            <person name="Topping I."/>
            <person name="Tsamla T."/>
            <person name="Vassiliev H."/>
            <person name="Vo A."/>
            <person name="Wangchuk T."/>
            <person name="Wangdi T."/>
            <person name="Weiand M."/>
            <person name="Wilkinson J."/>
            <person name="Wilson A."/>
            <person name="Yadav S."/>
            <person name="Young G."/>
            <person name="Yu Q."/>
            <person name="Zembek L."/>
            <person name="Zhong D."/>
            <person name="Zimmer A."/>
            <person name="Zwirko Z."/>
            <person name="Jaffe D.B."/>
            <person name="Alvarez P."/>
            <person name="Brockman W."/>
            <person name="Butler J."/>
            <person name="Chin C."/>
            <person name="Gnerre S."/>
            <person name="Grabherr M."/>
            <person name="Kleber M."/>
            <person name="Mauceli E."/>
            <person name="MacCallum I."/>
        </authorList>
    </citation>
    <scope>NUCLEOTIDE SEQUENCE [LARGE SCALE GENOMIC DNA]</scope>
    <source>
        <strain evidence="2">MSH-3 / Tucson 14011-0111.49</strain>
    </source>
</reference>
<dbReference type="EMBL" id="CH479192">
    <property type="protein sequence ID" value="EDW26570.1"/>
    <property type="molecule type" value="Genomic_DNA"/>
</dbReference>
<sequence>MDVQRTEAGSVPWVKVVKVVGQLMLDAGCWSRHSTRSSQRIPTINICTGPSGSEDDNVDDDVVAAFHSNSHSQ</sequence>
<proteinExistence type="predicted"/>
<evidence type="ECO:0000313" key="1">
    <source>
        <dbReference type="EMBL" id="EDW26570.1"/>
    </source>
</evidence>
<dbReference type="HOGENOM" id="CLU_2707388_0_0_1"/>
<keyword evidence="2" id="KW-1185">Reference proteome</keyword>
<protein>
    <submittedName>
        <fullName evidence="1">GL12911</fullName>
    </submittedName>
</protein>
<gene>
    <name evidence="1" type="primary">Dper\GL12911</name>
    <name evidence="1" type="ORF">Dper_GL12911</name>
</gene>
<evidence type="ECO:0000313" key="2">
    <source>
        <dbReference type="Proteomes" id="UP000008744"/>
    </source>
</evidence>
<dbReference type="AlphaFoldDB" id="B4GV33"/>
<accession>B4GV33</accession>